<sequence length="365" mass="39164">MNAQLRRLILVLTLLAIVPGHAQARTETRDDPLALDEAAVKEAGIVVDTLRPRAMNDLIVAPGEVKVDAYSTVLVSPRIAAQVIARRAKLGDVVAAGTPLVELSGVEVAETQGQLLVASQDWQRVSALGPQAVSARRYNEALVARDQARAKLRAFGLSEGQIARVIKRGSSAADGRFELLAPRAGRITTDDFLVGQRVEPGQTLFTLVTEDSIWVEARLPPAVAKGVKQGDAVTVGAHGTELPGKVLQRSHQTDETTRTVAVRIQVDNRDDLLHPGELVESRIAIGLPTQRLAVPSEAVLLLQDQPTVFVRRGAAGRFDAVPVETDATVNGWTPIRQGLRAGDVYVSKGAFALKARLLRSQLGEE</sequence>
<comment type="caution">
    <text evidence="7">The sequence shown here is derived from an EMBL/GenBank/DDBJ whole genome shotgun (WGS) entry which is preliminary data.</text>
</comment>
<dbReference type="PANTHER" id="PTHR30097:SF15">
    <property type="entry name" value="CATION EFFLUX SYSTEM PROTEIN CUSB"/>
    <property type="match status" value="1"/>
</dbReference>
<organism evidence="7 8">
    <name type="scientific">Luteibacter jiangsuensis</name>
    <dbReference type="NCBI Taxonomy" id="637577"/>
    <lineage>
        <taxon>Bacteria</taxon>
        <taxon>Pseudomonadati</taxon>
        <taxon>Pseudomonadota</taxon>
        <taxon>Gammaproteobacteria</taxon>
        <taxon>Lysobacterales</taxon>
        <taxon>Rhodanobacteraceae</taxon>
        <taxon>Luteibacter</taxon>
    </lineage>
</organism>
<feature type="chain" id="PRO_5046038409" evidence="3">
    <location>
        <begin position="25"/>
        <end position="365"/>
    </location>
</feature>
<feature type="domain" description="CzcB-like C-terminal circularly permuted SH3-like" evidence="6">
    <location>
        <begin position="292"/>
        <end position="354"/>
    </location>
</feature>
<dbReference type="PANTHER" id="PTHR30097">
    <property type="entry name" value="CATION EFFLUX SYSTEM PROTEIN CUSB"/>
    <property type="match status" value="1"/>
</dbReference>
<protein>
    <submittedName>
        <fullName evidence="7">Cobalt-zinc-cadmium efflux system membrane fusion protein</fullName>
    </submittedName>
</protein>
<keyword evidence="8" id="KW-1185">Reference proteome</keyword>
<dbReference type="InterPro" id="IPR058647">
    <property type="entry name" value="BSH_CzcB-like"/>
</dbReference>
<name>A0ABT9SSM2_9GAMM</name>
<keyword evidence="3" id="KW-0732">Signal</keyword>
<keyword evidence="2" id="KW-0813">Transport</keyword>
<dbReference type="Pfam" id="PF25954">
    <property type="entry name" value="Beta-barrel_RND_2"/>
    <property type="match status" value="1"/>
</dbReference>
<evidence type="ECO:0000313" key="7">
    <source>
        <dbReference type="EMBL" id="MDQ0007991.1"/>
    </source>
</evidence>
<dbReference type="RefSeq" id="WP_306846578.1">
    <property type="nucleotide sequence ID" value="NZ_JAUSSK010000001.1"/>
</dbReference>
<dbReference type="SUPFAM" id="SSF111369">
    <property type="entry name" value="HlyD-like secretion proteins"/>
    <property type="match status" value="1"/>
</dbReference>
<dbReference type="InterPro" id="IPR058649">
    <property type="entry name" value="CzcB_C"/>
</dbReference>
<dbReference type="EMBL" id="JAUSSK010000001">
    <property type="protein sequence ID" value="MDQ0007991.1"/>
    <property type="molecule type" value="Genomic_DNA"/>
</dbReference>
<evidence type="ECO:0000259" key="6">
    <source>
        <dbReference type="Pfam" id="PF25975"/>
    </source>
</evidence>
<reference evidence="7 8" key="1">
    <citation type="submission" date="2023-07" db="EMBL/GenBank/DDBJ databases">
        <title>Sorghum-associated microbial communities from plants grown in Nebraska, USA.</title>
        <authorList>
            <person name="Schachtman D."/>
        </authorList>
    </citation>
    <scope>NUCLEOTIDE SEQUENCE [LARGE SCALE GENOMIC DNA]</scope>
    <source>
        <strain evidence="7 8">CC60</strain>
    </source>
</reference>
<dbReference type="InterPro" id="IPR058792">
    <property type="entry name" value="Beta-barrel_RND_2"/>
</dbReference>
<dbReference type="InterPro" id="IPR051909">
    <property type="entry name" value="MFP_Cation_Efflux"/>
</dbReference>
<evidence type="ECO:0000256" key="3">
    <source>
        <dbReference type="SAM" id="SignalP"/>
    </source>
</evidence>
<dbReference type="Gene3D" id="2.40.420.20">
    <property type="match status" value="1"/>
</dbReference>
<proteinExistence type="inferred from homology"/>
<gene>
    <name evidence="7" type="ORF">J2T07_000150</name>
</gene>
<evidence type="ECO:0000259" key="5">
    <source>
        <dbReference type="Pfam" id="PF25973"/>
    </source>
</evidence>
<dbReference type="Pfam" id="PF25975">
    <property type="entry name" value="CzcB_C"/>
    <property type="match status" value="1"/>
</dbReference>
<dbReference type="Pfam" id="PF25973">
    <property type="entry name" value="BSH_CzcB"/>
    <property type="match status" value="1"/>
</dbReference>
<evidence type="ECO:0000313" key="8">
    <source>
        <dbReference type="Proteomes" id="UP001237737"/>
    </source>
</evidence>
<evidence type="ECO:0000259" key="4">
    <source>
        <dbReference type="Pfam" id="PF25954"/>
    </source>
</evidence>
<feature type="signal peptide" evidence="3">
    <location>
        <begin position="1"/>
        <end position="24"/>
    </location>
</feature>
<dbReference type="InterPro" id="IPR006143">
    <property type="entry name" value="RND_pump_MFP"/>
</dbReference>
<feature type="domain" description="CusB-like beta-barrel" evidence="4">
    <location>
        <begin position="212"/>
        <end position="283"/>
    </location>
</feature>
<comment type="similarity">
    <text evidence="1">Belongs to the membrane fusion protein (MFP) (TC 8.A.1) family.</text>
</comment>
<dbReference type="Gene3D" id="2.40.30.170">
    <property type="match status" value="1"/>
</dbReference>
<feature type="domain" description="CzcB-like barrel-sandwich hybrid" evidence="5">
    <location>
        <begin position="72"/>
        <end position="207"/>
    </location>
</feature>
<dbReference type="Proteomes" id="UP001237737">
    <property type="component" value="Unassembled WGS sequence"/>
</dbReference>
<evidence type="ECO:0000256" key="1">
    <source>
        <dbReference type="ARBA" id="ARBA00009477"/>
    </source>
</evidence>
<dbReference type="NCBIfam" id="TIGR01730">
    <property type="entry name" value="RND_mfp"/>
    <property type="match status" value="1"/>
</dbReference>
<accession>A0ABT9SSM2</accession>
<evidence type="ECO:0000256" key="2">
    <source>
        <dbReference type="ARBA" id="ARBA00022448"/>
    </source>
</evidence>